<name>A0A5S4WCD9_9BRAD</name>
<dbReference type="Proteomes" id="UP000324853">
    <property type="component" value="Unassembled WGS sequence"/>
</dbReference>
<dbReference type="CDD" id="cd00085">
    <property type="entry name" value="HNHc"/>
    <property type="match status" value="1"/>
</dbReference>
<dbReference type="GO" id="GO:0008270">
    <property type="term" value="F:zinc ion binding"/>
    <property type="evidence" value="ECO:0007669"/>
    <property type="project" value="InterPro"/>
</dbReference>
<dbReference type="RefSeq" id="WP_148754212.1">
    <property type="nucleotide sequence ID" value="NZ_VSSR01000048.1"/>
</dbReference>
<feature type="domain" description="HNH" evidence="1">
    <location>
        <begin position="64"/>
        <end position="99"/>
    </location>
</feature>
<dbReference type="OrthoDB" id="9802901at2"/>
<organism evidence="2 3">
    <name type="scientific">Bradyrhizobium cytisi</name>
    <dbReference type="NCBI Taxonomy" id="515489"/>
    <lineage>
        <taxon>Bacteria</taxon>
        <taxon>Pseudomonadati</taxon>
        <taxon>Pseudomonadota</taxon>
        <taxon>Alphaproteobacteria</taxon>
        <taxon>Hyphomicrobiales</taxon>
        <taxon>Nitrobacteraceae</taxon>
        <taxon>Bradyrhizobium</taxon>
    </lineage>
</organism>
<dbReference type="GO" id="GO:0004519">
    <property type="term" value="F:endonuclease activity"/>
    <property type="evidence" value="ECO:0007669"/>
    <property type="project" value="UniProtKB-KW"/>
</dbReference>
<protein>
    <submittedName>
        <fullName evidence="2">HNH endonuclease</fullName>
    </submittedName>
</protein>
<dbReference type="GO" id="GO:0003676">
    <property type="term" value="F:nucleic acid binding"/>
    <property type="evidence" value="ECO:0007669"/>
    <property type="project" value="InterPro"/>
</dbReference>
<evidence type="ECO:0000259" key="1">
    <source>
        <dbReference type="Pfam" id="PF01844"/>
    </source>
</evidence>
<reference evidence="2 3" key="1">
    <citation type="submission" date="2019-08" db="EMBL/GenBank/DDBJ databases">
        <title>Bradyrhizobium hipponensis sp. nov., a rhizobium isolated from a Lupinus angustifolius root nodule in Tunisia.</title>
        <authorList>
            <person name="Off K."/>
            <person name="Rejili M."/>
            <person name="Mars M."/>
            <person name="Brachmann A."/>
            <person name="Marin M."/>
        </authorList>
    </citation>
    <scope>NUCLEOTIDE SEQUENCE [LARGE SCALE GENOMIC DNA]</scope>
    <source>
        <strain evidence="2 3">CTAW11</strain>
    </source>
</reference>
<dbReference type="AlphaFoldDB" id="A0A5S4WCD9"/>
<evidence type="ECO:0000313" key="2">
    <source>
        <dbReference type="EMBL" id="TYL78559.1"/>
    </source>
</evidence>
<gene>
    <name evidence="2" type="ORF">FXB38_28280</name>
</gene>
<dbReference type="InterPro" id="IPR003615">
    <property type="entry name" value="HNH_nuc"/>
</dbReference>
<accession>A0A5S4WCD9</accession>
<sequence length="203" mass="23656">MARPRYDDGLPSRTEIFEFWKDRIAGLVRWIDWGKPSCWACKFHYGLKYDIKRSDASWGEILRCWDRIPLQRCHIVGHSLGGGDDVANLFLMCRECHDRMPNTTIPEVFFEWARAQSWSAREDAKIRDAMQTFGVDDTTMPDLDQVLNSEDFKIWSGDKIGLHWPQSSYPSISSRLTPATILGLAIYYRRTFGKRTLERQCGR</sequence>
<dbReference type="InterPro" id="IPR002711">
    <property type="entry name" value="HNH"/>
</dbReference>
<keyword evidence="2" id="KW-0255">Endonuclease</keyword>
<evidence type="ECO:0000313" key="3">
    <source>
        <dbReference type="Proteomes" id="UP000324853"/>
    </source>
</evidence>
<keyword evidence="3" id="KW-1185">Reference proteome</keyword>
<keyword evidence="2" id="KW-0378">Hydrolase</keyword>
<comment type="caution">
    <text evidence="2">The sequence shown here is derived from an EMBL/GenBank/DDBJ whole genome shotgun (WGS) entry which is preliminary data.</text>
</comment>
<dbReference type="EMBL" id="VSSR01000048">
    <property type="protein sequence ID" value="TYL78559.1"/>
    <property type="molecule type" value="Genomic_DNA"/>
</dbReference>
<proteinExistence type="predicted"/>
<keyword evidence="2" id="KW-0540">Nuclease</keyword>
<dbReference type="Pfam" id="PF01844">
    <property type="entry name" value="HNH"/>
    <property type="match status" value="1"/>
</dbReference>
<dbReference type="Gene3D" id="1.10.30.50">
    <property type="match status" value="1"/>
</dbReference>